<reference evidence="1 2" key="1">
    <citation type="submission" date="2020-08" db="EMBL/GenBank/DDBJ databases">
        <title>Genomic Encyclopedia of Type Strains, Phase III (KMG-III): the genomes of soil and plant-associated and newly described type strains.</title>
        <authorList>
            <person name="Whitman W."/>
        </authorList>
    </citation>
    <scope>NUCLEOTIDE SEQUENCE [LARGE SCALE GENOMIC DNA]</scope>
    <source>
        <strain evidence="1 2">SFB5A</strain>
    </source>
</reference>
<gene>
    <name evidence="1" type="ORF">GGE06_007691</name>
</gene>
<protein>
    <recommendedName>
        <fullName evidence="3">DUF4280 domain-containing protein</fullName>
    </recommendedName>
</protein>
<proteinExistence type="predicted"/>
<dbReference type="EMBL" id="JACHJY010000014">
    <property type="protein sequence ID" value="MBB4986720.1"/>
    <property type="molecule type" value="Genomic_DNA"/>
</dbReference>
<evidence type="ECO:0000313" key="2">
    <source>
        <dbReference type="Proteomes" id="UP000582643"/>
    </source>
</evidence>
<dbReference type="RefSeq" id="WP_116164941.1">
    <property type="nucleotide sequence ID" value="NZ_JACHJY010000014.1"/>
</dbReference>
<organism evidence="1 2">
    <name type="scientific">Streptomyces nymphaeiformis</name>
    <dbReference type="NCBI Taxonomy" id="2663842"/>
    <lineage>
        <taxon>Bacteria</taxon>
        <taxon>Bacillati</taxon>
        <taxon>Actinomycetota</taxon>
        <taxon>Actinomycetes</taxon>
        <taxon>Kitasatosporales</taxon>
        <taxon>Streptomycetaceae</taxon>
        <taxon>Streptomyces</taxon>
    </lineage>
</organism>
<name>A0A7W7XFR8_9ACTN</name>
<comment type="caution">
    <text evidence="1">The sequence shown here is derived from an EMBL/GenBank/DDBJ whole genome shotgun (WGS) entry which is preliminary data.</text>
</comment>
<dbReference type="Proteomes" id="UP000582643">
    <property type="component" value="Unassembled WGS sequence"/>
</dbReference>
<accession>A0A7W7XFR8</accession>
<dbReference type="AlphaFoldDB" id="A0A7W7XFR8"/>
<evidence type="ECO:0008006" key="3">
    <source>
        <dbReference type="Google" id="ProtNLM"/>
    </source>
</evidence>
<evidence type="ECO:0000313" key="1">
    <source>
        <dbReference type="EMBL" id="MBB4986720.1"/>
    </source>
</evidence>
<sequence>MPGPILHLGATVLCTHAGQATPTTPFPRVTVSGQPVVTLATPYVVAGCGLTGTPTPPCVTAQWLAGAVRVLAGGTPVALQSGTSMCTPTGTPLTPLAAQTRAIAS</sequence>
<keyword evidence="2" id="KW-1185">Reference proteome</keyword>